<feature type="compositionally biased region" description="Low complexity" evidence="1">
    <location>
        <begin position="69"/>
        <end position="78"/>
    </location>
</feature>
<name>A0AAV7MPM9_PLEWA</name>
<proteinExistence type="predicted"/>
<reference evidence="2" key="1">
    <citation type="journal article" date="2022" name="bioRxiv">
        <title>Sequencing and chromosome-scale assembly of the giantPleurodeles waltlgenome.</title>
        <authorList>
            <person name="Brown T."/>
            <person name="Elewa A."/>
            <person name="Iarovenko S."/>
            <person name="Subramanian E."/>
            <person name="Araus A.J."/>
            <person name="Petzold A."/>
            <person name="Susuki M."/>
            <person name="Suzuki K.-i.T."/>
            <person name="Hayashi T."/>
            <person name="Toyoda A."/>
            <person name="Oliveira C."/>
            <person name="Osipova E."/>
            <person name="Leigh N.D."/>
            <person name="Simon A."/>
            <person name="Yun M.H."/>
        </authorList>
    </citation>
    <scope>NUCLEOTIDE SEQUENCE</scope>
    <source>
        <strain evidence="2">20211129_DDA</strain>
        <tissue evidence="2">Liver</tissue>
    </source>
</reference>
<dbReference type="AlphaFoldDB" id="A0AAV7MPM9"/>
<sequence>MVVHPGIIIDIDAIQQPMGYAIRATIVNPRWWPDFPADRHHRSSPSPVCTWLSLTRCESRGCRGHRAPAARTAAGALRFSGSSRKDRGREGKHRRAPQEELSAALALELRSFSSRPCATPLYFGGSSWRVGCPDGTEAEQDPSLLTGTAESRPRRNQKGQKVTGPQIEGTQQSLRKGGPAEDNRNGKGHKELGFNNVYQHDAD</sequence>
<evidence type="ECO:0000256" key="1">
    <source>
        <dbReference type="SAM" id="MobiDB-lite"/>
    </source>
</evidence>
<dbReference type="EMBL" id="JANPWB010000013">
    <property type="protein sequence ID" value="KAJ1105104.1"/>
    <property type="molecule type" value="Genomic_DNA"/>
</dbReference>
<feature type="region of interest" description="Disordered" evidence="1">
    <location>
        <begin position="67"/>
        <end position="99"/>
    </location>
</feature>
<dbReference type="Proteomes" id="UP001066276">
    <property type="component" value="Chromosome 9"/>
</dbReference>
<evidence type="ECO:0000313" key="3">
    <source>
        <dbReference type="Proteomes" id="UP001066276"/>
    </source>
</evidence>
<evidence type="ECO:0000313" key="2">
    <source>
        <dbReference type="EMBL" id="KAJ1105104.1"/>
    </source>
</evidence>
<feature type="region of interest" description="Disordered" evidence="1">
    <location>
        <begin position="133"/>
        <end position="203"/>
    </location>
</feature>
<accession>A0AAV7MPM9</accession>
<feature type="compositionally biased region" description="Basic and acidic residues" evidence="1">
    <location>
        <begin position="178"/>
        <end position="192"/>
    </location>
</feature>
<organism evidence="2 3">
    <name type="scientific">Pleurodeles waltl</name>
    <name type="common">Iberian ribbed newt</name>
    <dbReference type="NCBI Taxonomy" id="8319"/>
    <lineage>
        <taxon>Eukaryota</taxon>
        <taxon>Metazoa</taxon>
        <taxon>Chordata</taxon>
        <taxon>Craniata</taxon>
        <taxon>Vertebrata</taxon>
        <taxon>Euteleostomi</taxon>
        <taxon>Amphibia</taxon>
        <taxon>Batrachia</taxon>
        <taxon>Caudata</taxon>
        <taxon>Salamandroidea</taxon>
        <taxon>Salamandridae</taxon>
        <taxon>Pleurodelinae</taxon>
        <taxon>Pleurodeles</taxon>
    </lineage>
</organism>
<keyword evidence="3" id="KW-1185">Reference proteome</keyword>
<protein>
    <submittedName>
        <fullName evidence="2">Uncharacterized protein</fullName>
    </submittedName>
</protein>
<gene>
    <name evidence="2" type="ORF">NDU88_002512</name>
</gene>
<comment type="caution">
    <text evidence="2">The sequence shown here is derived from an EMBL/GenBank/DDBJ whole genome shotgun (WGS) entry which is preliminary data.</text>
</comment>